<name>A0A0C9ZC90_9AGAM</name>
<dbReference type="AlphaFoldDB" id="A0A0C9ZC90"/>
<dbReference type="HOGENOM" id="CLU_2905045_0_0_1"/>
<gene>
    <name evidence="1" type="ORF">PISMIDRAFT_679219</name>
</gene>
<reference evidence="1 2" key="1">
    <citation type="submission" date="2014-04" db="EMBL/GenBank/DDBJ databases">
        <authorList>
            <consortium name="DOE Joint Genome Institute"/>
            <person name="Kuo A."/>
            <person name="Kohler A."/>
            <person name="Costa M.D."/>
            <person name="Nagy L.G."/>
            <person name="Floudas D."/>
            <person name="Copeland A."/>
            <person name="Barry K.W."/>
            <person name="Cichocki N."/>
            <person name="Veneault-Fourrey C."/>
            <person name="LaButti K."/>
            <person name="Lindquist E.A."/>
            <person name="Lipzen A."/>
            <person name="Lundell T."/>
            <person name="Morin E."/>
            <person name="Murat C."/>
            <person name="Sun H."/>
            <person name="Tunlid A."/>
            <person name="Henrissat B."/>
            <person name="Grigoriev I.V."/>
            <person name="Hibbett D.S."/>
            <person name="Martin F."/>
            <person name="Nordberg H.P."/>
            <person name="Cantor M.N."/>
            <person name="Hua S.X."/>
        </authorList>
    </citation>
    <scope>NUCLEOTIDE SEQUENCE [LARGE SCALE GENOMIC DNA]</scope>
    <source>
        <strain evidence="1 2">441</strain>
    </source>
</reference>
<evidence type="ECO:0000313" key="1">
    <source>
        <dbReference type="EMBL" id="KIK23509.1"/>
    </source>
</evidence>
<sequence length="62" mass="7107">MHSRDSGSLMSPCLWRYVTVEWSEANATIRSVGGVQGVYHFISFMVRCRTIIRERSSFLTPP</sequence>
<dbReference type="Proteomes" id="UP000054018">
    <property type="component" value="Unassembled WGS sequence"/>
</dbReference>
<evidence type="ECO:0000313" key="2">
    <source>
        <dbReference type="Proteomes" id="UP000054018"/>
    </source>
</evidence>
<proteinExistence type="predicted"/>
<dbReference type="EMBL" id="KN833725">
    <property type="protein sequence ID" value="KIK23509.1"/>
    <property type="molecule type" value="Genomic_DNA"/>
</dbReference>
<protein>
    <submittedName>
        <fullName evidence="1">Uncharacterized protein</fullName>
    </submittedName>
</protein>
<organism evidence="1 2">
    <name type="scientific">Pisolithus microcarpus 441</name>
    <dbReference type="NCBI Taxonomy" id="765257"/>
    <lineage>
        <taxon>Eukaryota</taxon>
        <taxon>Fungi</taxon>
        <taxon>Dikarya</taxon>
        <taxon>Basidiomycota</taxon>
        <taxon>Agaricomycotina</taxon>
        <taxon>Agaricomycetes</taxon>
        <taxon>Agaricomycetidae</taxon>
        <taxon>Boletales</taxon>
        <taxon>Sclerodermatineae</taxon>
        <taxon>Pisolithaceae</taxon>
        <taxon>Pisolithus</taxon>
    </lineage>
</organism>
<reference evidence="2" key="2">
    <citation type="submission" date="2015-01" db="EMBL/GenBank/DDBJ databases">
        <title>Evolutionary Origins and Diversification of the Mycorrhizal Mutualists.</title>
        <authorList>
            <consortium name="DOE Joint Genome Institute"/>
            <consortium name="Mycorrhizal Genomics Consortium"/>
            <person name="Kohler A."/>
            <person name="Kuo A."/>
            <person name="Nagy L.G."/>
            <person name="Floudas D."/>
            <person name="Copeland A."/>
            <person name="Barry K.W."/>
            <person name="Cichocki N."/>
            <person name="Veneault-Fourrey C."/>
            <person name="LaButti K."/>
            <person name="Lindquist E.A."/>
            <person name="Lipzen A."/>
            <person name="Lundell T."/>
            <person name="Morin E."/>
            <person name="Murat C."/>
            <person name="Riley R."/>
            <person name="Ohm R."/>
            <person name="Sun H."/>
            <person name="Tunlid A."/>
            <person name="Henrissat B."/>
            <person name="Grigoriev I.V."/>
            <person name="Hibbett D.S."/>
            <person name="Martin F."/>
        </authorList>
    </citation>
    <scope>NUCLEOTIDE SEQUENCE [LARGE SCALE GENOMIC DNA]</scope>
    <source>
        <strain evidence="2">441</strain>
    </source>
</reference>
<keyword evidence="2" id="KW-1185">Reference proteome</keyword>
<accession>A0A0C9ZC90</accession>